<feature type="region of interest" description="Disordered" evidence="1">
    <location>
        <begin position="1"/>
        <end position="33"/>
    </location>
</feature>
<gene>
    <name evidence="2" type="ORF">V8201_17090</name>
</gene>
<reference evidence="2 3" key="1">
    <citation type="journal article" date="2013" name="Int. J. Syst. Evol. Microbiol.">
        <title>Sphingomonas kyungheensis sp. nov., a bacterium with ginsenoside-converting activity isolated from soil of a ginseng field.</title>
        <authorList>
            <person name="Son H.M."/>
            <person name="Yang J.E."/>
            <person name="Park Y."/>
            <person name="Han C.K."/>
            <person name="Kim S.G."/>
            <person name="Kook M."/>
            <person name="Yi T.H."/>
        </authorList>
    </citation>
    <scope>NUCLEOTIDE SEQUENCE [LARGE SCALE GENOMIC DNA]</scope>
    <source>
        <strain evidence="2 3">LMG 26582</strain>
    </source>
</reference>
<dbReference type="Proteomes" id="UP001367771">
    <property type="component" value="Unassembled WGS sequence"/>
</dbReference>
<evidence type="ECO:0000313" key="2">
    <source>
        <dbReference type="EMBL" id="MEI5688811.1"/>
    </source>
</evidence>
<evidence type="ECO:0000256" key="1">
    <source>
        <dbReference type="SAM" id="MobiDB-lite"/>
    </source>
</evidence>
<evidence type="ECO:0000313" key="3">
    <source>
        <dbReference type="Proteomes" id="UP001367771"/>
    </source>
</evidence>
<dbReference type="InterPro" id="IPR029063">
    <property type="entry name" value="SAM-dependent_MTases_sf"/>
</dbReference>
<dbReference type="EMBL" id="JBBBDM010000014">
    <property type="protein sequence ID" value="MEI5688811.1"/>
    <property type="molecule type" value="Genomic_DNA"/>
</dbReference>
<keyword evidence="2" id="KW-0489">Methyltransferase</keyword>
<name>A0ABU8H6W1_9SPHN</name>
<keyword evidence="2" id="KW-0808">Transferase</keyword>
<proteinExistence type="predicted"/>
<organism evidence="2 3">
    <name type="scientific">Sphingomonas kyungheensis</name>
    <dbReference type="NCBI Taxonomy" id="1069987"/>
    <lineage>
        <taxon>Bacteria</taxon>
        <taxon>Pseudomonadati</taxon>
        <taxon>Pseudomonadota</taxon>
        <taxon>Alphaproteobacteria</taxon>
        <taxon>Sphingomonadales</taxon>
        <taxon>Sphingomonadaceae</taxon>
        <taxon>Sphingomonas</taxon>
    </lineage>
</organism>
<keyword evidence="3" id="KW-1185">Reference proteome</keyword>
<accession>A0ABU8H6W1</accession>
<feature type="compositionally biased region" description="Basic and acidic residues" evidence="1">
    <location>
        <begin position="1"/>
        <end position="11"/>
    </location>
</feature>
<dbReference type="RefSeq" id="WP_336546037.1">
    <property type="nucleotide sequence ID" value="NZ_JBBBDM010000014.1"/>
</dbReference>
<dbReference type="GO" id="GO:0032259">
    <property type="term" value="P:methylation"/>
    <property type="evidence" value="ECO:0007669"/>
    <property type="project" value="UniProtKB-KW"/>
</dbReference>
<dbReference type="GO" id="GO:0008168">
    <property type="term" value="F:methyltransferase activity"/>
    <property type="evidence" value="ECO:0007669"/>
    <property type="project" value="UniProtKB-KW"/>
</dbReference>
<dbReference type="SUPFAM" id="SSF53335">
    <property type="entry name" value="S-adenosyl-L-methionine-dependent methyltransferases"/>
    <property type="match status" value="1"/>
</dbReference>
<dbReference type="Gene3D" id="3.40.50.150">
    <property type="entry name" value="Vaccinia Virus protein VP39"/>
    <property type="match status" value="1"/>
</dbReference>
<sequence length="176" mass="18233">MTSDSDSRPERGSTIPIAGPRAGCRRDGRHGARGACADPRWPQIVAALAALRERHRRAVRIVDADCACGTLLIAAARHAHAAGFTGIEARGIHRSPTLIGRARAAAARLHDPAIGVVFERAEAQQALAAEADFPADIVLWHDAGPAGESAGVRAAVAAAGRWIIGDPAPDAGGRRA</sequence>
<comment type="caution">
    <text evidence="2">The sequence shown here is derived from an EMBL/GenBank/DDBJ whole genome shotgun (WGS) entry which is preliminary data.</text>
</comment>
<protein>
    <submittedName>
        <fullName evidence="2">SAM-dependent methyltransferase</fullName>
    </submittedName>
</protein>